<evidence type="ECO:0000256" key="1">
    <source>
        <dbReference type="ARBA" id="ARBA00004123"/>
    </source>
</evidence>
<feature type="region of interest" description="Disordered" evidence="9">
    <location>
        <begin position="828"/>
        <end position="852"/>
    </location>
</feature>
<evidence type="ECO:0000256" key="6">
    <source>
        <dbReference type="ARBA" id="ARBA00023163"/>
    </source>
</evidence>
<dbReference type="Proteomes" id="UP000195871">
    <property type="component" value="Unassembled WGS sequence"/>
</dbReference>
<feature type="compositionally biased region" description="Acidic residues" evidence="9">
    <location>
        <begin position="879"/>
        <end position="892"/>
    </location>
</feature>
<keyword evidence="3 8" id="KW-0678">Repressor</keyword>
<evidence type="ECO:0000313" key="13">
    <source>
        <dbReference type="Proteomes" id="UP000195871"/>
    </source>
</evidence>
<dbReference type="InterPro" id="IPR021643">
    <property type="entry name" value="Mediator_Med13_N"/>
</dbReference>
<evidence type="ECO:0000313" key="12">
    <source>
        <dbReference type="EMBL" id="OUT24262.1"/>
    </source>
</evidence>
<evidence type="ECO:0000256" key="9">
    <source>
        <dbReference type="SAM" id="MobiDB-lite"/>
    </source>
</evidence>
<keyword evidence="5 8" id="KW-0010">Activator</keyword>
<dbReference type="EMBL" id="NHMM01000001">
    <property type="protein sequence ID" value="OUT24262.1"/>
    <property type="molecule type" value="Genomic_DNA"/>
</dbReference>
<gene>
    <name evidence="12" type="ORF">CAS74_000649</name>
</gene>
<evidence type="ECO:0000259" key="11">
    <source>
        <dbReference type="Pfam" id="PF11597"/>
    </source>
</evidence>
<sequence>MFRIQDLNPIFSTPLPFFPGTTGQVNSNQILPNNTSGNNQTCHTTNTNVFPAIPSSSAASFANTFSNSVGQHSSNPYTPSFIGSPTANTFPSQQLNNDKALNYTSFYKFCCLNSVNCFFYQVCSPNNGNGNLNAISATYQVLQYEQLIKDKLENDYQIKDVITWIAKKELCVFQLQVDNPSEPFESNVGFQQLKDAMNNIISENNIPLKLSSCSTFDSKKIFRNLHSKTVAAQNSLDNKPYNVVYLSFLRAVHKLILQRLAKSHSLFEASNQSISLDIFPYSGQLMASSMIQRKIVTTIPADFLNTSKKKRILKKLVPYSIIKVNPSLNQKNELIVNFVSLKKIFYKLSDFITISCNNSLSILDGKSNFALYIAPSGIRCLIAGERYSDSITDQPPPNGDVLLDVLKNFNDIDILSCPTLINEKRLWIKLHPSTFNSATGPIIANFLNKIPSNGKKFIYWPLELCFIQFPSDASPGMDMDEPILDHTEFRIDDPLDIVDTFLEIEKSKINSDKDDGQVVQTANNDQTQPEAVMMGTGESKSFKFPESFDFNPGMDHFDQQLKPLKHLTTGEIDGLHDYIKSTGDLDDLFDNKAIDLEISENIAKQSENDFEQQIKHEFEESNENNRSENVIKGDTDPSKDKLDSNVDDDWNDLFGGSVSDVESLENKGELQDYDTVDYEKAMDEAVDSAIDNMELESNSEYGPEASTQPHAKEYSVESVKHAGSGSENSVDAMAPSVKGAISTSPFYKDPGAPSPIPFQIFVPSDAGSFNRTKDMAAANNQVESNMNEPKKSVFAPLNFNPLIQKEIDSKYSDGGKFFVKHNSLDPFELRNPESEQSCSNSSTRRTPLLSTKDSKLEEISTRRQSFLAAPGHNSGLVDLNDDLLSDSDDSDKDDSNILNEKLNDDGHREQDDFLSKVDGKDMYNTYDLLDSTKNDIACDIGMDPVNDGNEISNHSDYSEDFSDELGISPANVQKSITGLGIKMAGVVEGNSAKRRKLETIFDNILEDDDNELDLEFEDNDDNETREDEVRHRSVGFSHPETSSHSENKLVPRLDNSATPLIAFAEPPAETPVIKTVTPLKNIEVPNSWFYVLRMIAPIQVPFNFLGSKDLTIKMFQVVDVLPILQELVLYSQKYMNNTMLNTIVKNRECPSVLDSDVEYLLFKIFPSINKVNVFELLDSNTESMENKPFDSLFENRQNQEQQQEQAHNCQNKLEDNLKPFDDMGLSLFSPVMSNNQTNQIANQLSLVEDTGNKDQDSEINGSIPSYNLFRVDSTKIRMKRANEEIVANKVSLKYWKILNCEPHCKKDFKVIFIVPKVNANFNSSALNFLDNLIDCYNDCKLGEIEKGFETGIVEVDCKMDNMNDYWEEAETQLLQSVESIQSTMAIEGDNKLLLMFLEPFQSIESIIKLAGVSQRFEAAMMEKNISEKSDPLKKKKKKKVKTIVRLPLTLFYKAFSVESFYLNEEGQFIVPTNQEYTQLCFELFNICPRNSRTSLKDRNSMFCIENEIQNEIDFSLAKRSSLKSLVDNETFLHLCYERSVDKKWCVASWITQTGEYNYTKSWYISDQLEGSKNFEEVANDIMSITTDYISTFGKKTFVILTRLSNIIPDDELVEWKRLSSKNNDIMLIVMTAELESSSLIISQNSGPRMVNKRREEASTEVNYTVSSTNSQTQTPANLMASSTMPHQLVSSTKYESPEVSMYTPSFENGLSPIDSMNAHLQMPIQTLQPLMENSAGTDDVPKISTIIDIADECYGLIYEIPQPLSNQPRLPLKTGFLVNTGEGVTNNNILEVNLLSFQAGMDITKFLKRLLVQYRHLGSIAPCLGMTGLVRVCGNVASDDFTEDDDDDDLWDDKNHASNQGVMSNFVSEKLDRKRERQLIQQQYSQFNKMYQRQKRLKMKEREKERRFAGASSEHNIIPVHMLAVRKLLDFLVNINVD</sequence>
<comment type="caution">
    <text evidence="12">The sequence shown here is derived from an EMBL/GenBank/DDBJ whole genome shotgun (WGS) entry which is preliminary data.</text>
</comment>
<feature type="region of interest" description="Disordered" evidence="9">
    <location>
        <begin position="1015"/>
        <end position="1047"/>
    </location>
</feature>
<organism evidence="12 13">
    <name type="scientific">Pichia kudriavzevii</name>
    <name type="common">Yeast</name>
    <name type="synonym">Issatchenkia orientalis</name>
    <dbReference type="NCBI Taxonomy" id="4909"/>
    <lineage>
        <taxon>Eukaryota</taxon>
        <taxon>Fungi</taxon>
        <taxon>Dikarya</taxon>
        <taxon>Ascomycota</taxon>
        <taxon>Saccharomycotina</taxon>
        <taxon>Pichiomycetes</taxon>
        <taxon>Pichiales</taxon>
        <taxon>Pichiaceae</taxon>
        <taxon>Pichia</taxon>
    </lineage>
</organism>
<comment type="subunit">
    <text evidence="8">Component of the SRB8-11 complex, which itself associates with the Mediator complex.</text>
</comment>
<comment type="subcellular location">
    <subcellularLocation>
        <location evidence="1 8">Nucleus</location>
    </subcellularLocation>
</comment>
<keyword evidence="6 8" id="KW-0804">Transcription</keyword>
<dbReference type="Pfam" id="PF06333">
    <property type="entry name" value="Med13_C"/>
    <property type="match status" value="1"/>
</dbReference>
<evidence type="ECO:0000256" key="7">
    <source>
        <dbReference type="ARBA" id="ARBA00023242"/>
    </source>
</evidence>
<dbReference type="GO" id="GO:0006357">
    <property type="term" value="P:regulation of transcription by RNA polymerase II"/>
    <property type="evidence" value="ECO:0007669"/>
    <property type="project" value="InterPro"/>
</dbReference>
<evidence type="ECO:0000256" key="8">
    <source>
        <dbReference type="RuleBase" id="RU364134"/>
    </source>
</evidence>
<keyword evidence="4 8" id="KW-0805">Transcription regulation</keyword>
<evidence type="ECO:0000256" key="4">
    <source>
        <dbReference type="ARBA" id="ARBA00023015"/>
    </source>
</evidence>
<feature type="compositionally biased region" description="Polar residues" evidence="9">
    <location>
        <begin position="834"/>
        <end position="851"/>
    </location>
</feature>
<dbReference type="VEuPathDB" id="FungiDB:C5L36_0C06320"/>
<feature type="compositionally biased region" description="Acidic residues" evidence="9">
    <location>
        <begin position="1015"/>
        <end position="1026"/>
    </location>
</feature>
<keyword evidence="7 8" id="KW-0539">Nucleus</keyword>
<feature type="domain" description="Mediator complex subunit Med13 N-terminal" evidence="11">
    <location>
        <begin position="104"/>
        <end position="470"/>
    </location>
</feature>
<feature type="compositionally biased region" description="Basic and acidic residues" evidence="9">
    <location>
        <begin position="901"/>
        <end position="912"/>
    </location>
</feature>
<name>A0A1Z8JUY1_PICKU</name>
<evidence type="ECO:0000256" key="2">
    <source>
        <dbReference type="ARBA" id="ARBA00009354"/>
    </source>
</evidence>
<evidence type="ECO:0000256" key="3">
    <source>
        <dbReference type="ARBA" id="ARBA00022491"/>
    </source>
</evidence>
<dbReference type="GO" id="GO:0003712">
    <property type="term" value="F:transcription coregulator activity"/>
    <property type="evidence" value="ECO:0007669"/>
    <property type="project" value="InterPro"/>
</dbReference>
<dbReference type="Pfam" id="PF11597">
    <property type="entry name" value="Med13_N"/>
    <property type="match status" value="1"/>
</dbReference>
<dbReference type="GO" id="GO:0016592">
    <property type="term" value="C:mediator complex"/>
    <property type="evidence" value="ECO:0007669"/>
    <property type="project" value="InterPro"/>
</dbReference>
<feature type="compositionally biased region" description="Basic and acidic residues" evidence="9">
    <location>
        <begin position="619"/>
        <end position="644"/>
    </location>
</feature>
<reference evidence="12 13" key="1">
    <citation type="submission" date="2017-05" db="EMBL/GenBank/DDBJ databases">
        <title>The Genome Sequence of Candida krusei Ckrusei653.</title>
        <authorList>
            <person name="Cuomo C."/>
            <person name="Forche A."/>
            <person name="Young S."/>
            <person name="Abouelleil A."/>
            <person name="Cao P."/>
            <person name="Chapman S."/>
            <person name="Cusick C."/>
            <person name="Shea T."/>
            <person name="Nusbaum C."/>
            <person name="Birren B."/>
        </authorList>
    </citation>
    <scope>NUCLEOTIDE SEQUENCE [LARGE SCALE GENOMIC DNA]</scope>
    <source>
        <strain evidence="12 13">Ckrusei653</strain>
    </source>
</reference>
<comment type="similarity">
    <text evidence="2 8">Belongs to the Mediator complex subunit 13 family.</text>
</comment>
<feature type="domain" description="Mediator complex subunit Med13 C-terminal" evidence="10">
    <location>
        <begin position="1501"/>
        <end position="1822"/>
    </location>
</feature>
<proteinExistence type="inferred from homology"/>
<evidence type="ECO:0000256" key="5">
    <source>
        <dbReference type="ARBA" id="ARBA00023159"/>
    </source>
</evidence>
<comment type="function">
    <text evidence="8">Component of the SRB8-11 complex. The SRB8-11 complex is a regulatory module of the Mediator complex which is itself involved in regulation of basal and activated RNA polymerase II-dependent transcription. The SRB8-11 complex may be involved in the transcriptional repression of a subset of genes regulated by Mediator. It may inhibit the association of the Mediator complex with RNA polymerase II to form the holoenzyme complex.</text>
</comment>
<feature type="region of interest" description="Disordered" evidence="9">
    <location>
        <begin position="619"/>
        <end position="647"/>
    </location>
</feature>
<protein>
    <recommendedName>
        <fullName evidence="8">Mediator of RNA polymerase II transcription subunit 13</fullName>
    </recommendedName>
    <alternativeName>
        <fullName evidence="8">Mediator complex subunit 13</fullName>
    </alternativeName>
</protein>
<dbReference type="InterPro" id="IPR009401">
    <property type="entry name" value="Med13_C"/>
</dbReference>
<evidence type="ECO:0000259" key="10">
    <source>
        <dbReference type="Pfam" id="PF06333"/>
    </source>
</evidence>
<feature type="region of interest" description="Disordered" evidence="9">
    <location>
        <begin position="877"/>
        <end position="912"/>
    </location>
</feature>
<accession>A0A1Z8JUY1</accession>